<reference evidence="7 8" key="1">
    <citation type="journal article" date="2017" name="Genome Announc.">
        <title>Genome sequence of the saprophytic ascomycete Epicoccum nigrum ICMP 19927 strain isolated from New Zealand.</title>
        <authorList>
            <person name="Fokin M."/>
            <person name="Fleetwood D."/>
            <person name="Weir B.S."/>
            <person name="Villas-Boas S.G."/>
        </authorList>
    </citation>
    <scope>NUCLEOTIDE SEQUENCE [LARGE SCALE GENOMIC DNA]</scope>
    <source>
        <strain evidence="7 8">ICMP 19927</strain>
    </source>
</reference>
<dbReference type="InterPro" id="IPR006694">
    <property type="entry name" value="Fatty_acid_hydroxylase"/>
</dbReference>
<dbReference type="InParanoid" id="A0A1Y2LJF8"/>
<dbReference type="AlphaFoldDB" id="A0A1Y2LJF8"/>
<feature type="transmembrane region" description="Helical" evidence="5">
    <location>
        <begin position="108"/>
        <end position="131"/>
    </location>
</feature>
<dbReference type="PANTHER" id="PTHR11863">
    <property type="entry name" value="STEROL DESATURASE"/>
    <property type="match status" value="1"/>
</dbReference>
<feature type="transmembrane region" description="Helical" evidence="5">
    <location>
        <begin position="77"/>
        <end position="96"/>
    </location>
</feature>
<keyword evidence="2 5" id="KW-0812">Transmembrane</keyword>
<dbReference type="Pfam" id="PF04116">
    <property type="entry name" value="FA_hydroxylase"/>
    <property type="match status" value="1"/>
</dbReference>
<dbReference type="InterPro" id="IPR050307">
    <property type="entry name" value="Sterol_Desaturase_Related"/>
</dbReference>
<keyword evidence="8" id="KW-1185">Reference proteome</keyword>
<dbReference type="OMA" id="MVLHDAY"/>
<comment type="subcellular location">
    <subcellularLocation>
        <location evidence="1">Membrane</location>
    </subcellularLocation>
</comment>
<protein>
    <recommendedName>
        <fullName evidence="6">Fatty acid hydroxylase domain-containing protein</fullName>
    </recommendedName>
</protein>
<organism evidence="7 8">
    <name type="scientific">Epicoccum nigrum</name>
    <name type="common">Soil fungus</name>
    <name type="synonym">Epicoccum purpurascens</name>
    <dbReference type="NCBI Taxonomy" id="105696"/>
    <lineage>
        <taxon>Eukaryota</taxon>
        <taxon>Fungi</taxon>
        <taxon>Dikarya</taxon>
        <taxon>Ascomycota</taxon>
        <taxon>Pezizomycotina</taxon>
        <taxon>Dothideomycetes</taxon>
        <taxon>Pleosporomycetidae</taxon>
        <taxon>Pleosporales</taxon>
        <taxon>Pleosporineae</taxon>
        <taxon>Didymellaceae</taxon>
        <taxon>Epicoccum</taxon>
    </lineage>
</organism>
<feature type="transmembrane region" description="Helical" evidence="5">
    <location>
        <begin position="35"/>
        <end position="56"/>
    </location>
</feature>
<evidence type="ECO:0000259" key="6">
    <source>
        <dbReference type="Pfam" id="PF04116"/>
    </source>
</evidence>
<evidence type="ECO:0000313" key="7">
    <source>
        <dbReference type="EMBL" id="OSS44056.1"/>
    </source>
</evidence>
<keyword evidence="4 5" id="KW-0472">Membrane</keyword>
<dbReference type="GO" id="GO:0016491">
    <property type="term" value="F:oxidoreductase activity"/>
    <property type="evidence" value="ECO:0007669"/>
    <property type="project" value="InterPro"/>
</dbReference>
<keyword evidence="3 5" id="KW-1133">Transmembrane helix</keyword>
<evidence type="ECO:0000256" key="3">
    <source>
        <dbReference type="ARBA" id="ARBA00022989"/>
    </source>
</evidence>
<dbReference type="GO" id="GO:0016020">
    <property type="term" value="C:membrane"/>
    <property type="evidence" value="ECO:0007669"/>
    <property type="project" value="UniProtKB-SubCell"/>
</dbReference>
<gene>
    <name evidence="7" type="ORF">B5807_11163</name>
</gene>
<dbReference type="Proteomes" id="UP000193240">
    <property type="component" value="Unassembled WGS sequence"/>
</dbReference>
<dbReference type="GO" id="GO:0005506">
    <property type="term" value="F:iron ion binding"/>
    <property type="evidence" value="ECO:0007669"/>
    <property type="project" value="InterPro"/>
</dbReference>
<dbReference type="STRING" id="105696.A0A1Y2LJF8"/>
<evidence type="ECO:0000256" key="1">
    <source>
        <dbReference type="ARBA" id="ARBA00004370"/>
    </source>
</evidence>
<name>A0A1Y2LJF8_EPING</name>
<dbReference type="EMBL" id="KZ107859">
    <property type="protein sequence ID" value="OSS44056.1"/>
    <property type="molecule type" value="Genomic_DNA"/>
</dbReference>
<proteinExistence type="predicted"/>
<evidence type="ECO:0000313" key="8">
    <source>
        <dbReference type="Proteomes" id="UP000193240"/>
    </source>
</evidence>
<sequence>MASIPQTFIIEDSSIIPAPNMDTILPTAIVLIKSIALGSIASSLAIVYSEILYSGLKALYSYGKLSRYYPLPTNRHVFTAWSNAMAFTCPVALFAITYQRDMQRTWSFSPIAVLAYTFLYMAIHDVYFYMIHSTFHFKRILYNHFHAMHHEYVYAMNVYCVGYAEVAENFLQVGVPWVIWTWIAGSNWFNWILPLSLVLFTTLVGHSGYRMSPLIAIFHPLVLPVVALTGRHMLTPGDHQVHHTHRRYNYGLFWRGMDKHFGTYRKCEVKAYDVTFWRKWHDAQQADSEEGKKWLGRHNTEFSEVEWGF</sequence>
<evidence type="ECO:0000256" key="2">
    <source>
        <dbReference type="ARBA" id="ARBA00022692"/>
    </source>
</evidence>
<dbReference type="GO" id="GO:0008610">
    <property type="term" value="P:lipid biosynthetic process"/>
    <property type="evidence" value="ECO:0007669"/>
    <property type="project" value="InterPro"/>
</dbReference>
<accession>A0A1Y2LJF8</accession>
<evidence type="ECO:0000256" key="4">
    <source>
        <dbReference type="ARBA" id="ARBA00023136"/>
    </source>
</evidence>
<evidence type="ECO:0000256" key="5">
    <source>
        <dbReference type="SAM" id="Phobius"/>
    </source>
</evidence>
<feature type="domain" description="Fatty acid hydroxylase" evidence="6">
    <location>
        <begin position="118"/>
        <end position="263"/>
    </location>
</feature>